<proteinExistence type="predicted"/>
<dbReference type="Proteomes" id="UP000054683">
    <property type="component" value="Unassembled WGS sequence"/>
</dbReference>
<evidence type="ECO:0000313" key="1">
    <source>
        <dbReference type="EMBL" id="SAL30731.1"/>
    </source>
</evidence>
<reference evidence="1 2" key="1">
    <citation type="submission" date="2016-01" db="EMBL/GenBank/DDBJ databases">
        <authorList>
            <person name="Oliw E.H."/>
        </authorList>
    </citation>
    <scope>NUCLEOTIDE SEQUENCE [LARGE SCALE GENOMIC DNA]</scope>
    <source>
        <strain evidence="1">LMG 27134</strain>
    </source>
</reference>
<gene>
    <name evidence="1" type="ORF">AWB69_02547</name>
</gene>
<name>A0A158GFX1_9BURK</name>
<sequence length="72" mass="7567">MRRHEVPNLGTSSAAGYICGSTRIVSVAKPIIDDELRALIDQCGTAKMGKDAMAVVDGTLKGQKSGPTYIMA</sequence>
<dbReference type="AlphaFoldDB" id="A0A158GFX1"/>
<protein>
    <submittedName>
        <fullName evidence="1">Uncharacterized protein</fullName>
    </submittedName>
</protein>
<evidence type="ECO:0000313" key="2">
    <source>
        <dbReference type="Proteomes" id="UP000054683"/>
    </source>
</evidence>
<dbReference type="EMBL" id="FCOK02000013">
    <property type="protein sequence ID" value="SAL30731.1"/>
    <property type="molecule type" value="Genomic_DNA"/>
</dbReference>
<accession>A0A158GFX1</accession>
<organism evidence="1 2">
    <name type="scientific">Caballeronia udeis</name>
    <dbReference type="NCBI Taxonomy" id="1232866"/>
    <lineage>
        <taxon>Bacteria</taxon>
        <taxon>Pseudomonadati</taxon>
        <taxon>Pseudomonadota</taxon>
        <taxon>Betaproteobacteria</taxon>
        <taxon>Burkholderiales</taxon>
        <taxon>Burkholderiaceae</taxon>
        <taxon>Caballeronia</taxon>
    </lineage>
</organism>